<accession>A0A9D5B8N9</accession>
<evidence type="ECO:0000313" key="3">
    <source>
        <dbReference type="EMBL" id="KAI5433941.1"/>
    </source>
</evidence>
<keyword evidence="2" id="KW-0732">Signal</keyword>
<organism evidence="3 4">
    <name type="scientific">Pisum sativum</name>
    <name type="common">Garden pea</name>
    <name type="synonym">Lathyrus oleraceus</name>
    <dbReference type="NCBI Taxonomy" id="3888"/>
    <lineage>
        <taxon>Eukaryota</taxon>
        <taxon>Viridiplantae</taxon>
        <taxon>Streptophyta</taxon>
        <taxon>Embryophyta</taxon>
        <taxon>Tracheophyta</taxon>
        <taxon>Spermatophyta</taxon>
        <taxon>Magnoliopsida</taxon>
        <taxon>eudicotyledons</taxon>
        <taxon>Gunneridae</taxon>
        <taxon>Pentapetalae</taxon>
        <taxon>rosids</taxon>
        <taxon>fabids</taxon>
        <taxon>Fabales</taxon>
        <taxon>Fabaceae</taxon>
        <taxon>Papilionoideae</taxon>
        <taxon>50 kb inversion clade</taxon>
        <taxon>NPAAA clade</taxon>
        <taxon>Hologalegina</taxon>
        <taxon>IRL clade</taxon>
        <taxon>Fabeae</taxon>
        <taxon>Lathyrus</taxon>
    </lineage>
</organism>
<feature type="chain" id="PRO_5038899291" description="Nodule-specific Glycine Rich Peptide" evidence="2">
    <location>
        <begin position="21"/>
        <end position="112"/>
    </location>
</feature>
<feature type="compositionally biased region" description="Acidic residues" evidence="1">
    <location>
        <begin position="100"/>
        <end position="112"/>
    </location>
</feature>
<proteinExistence type="predicted"/>
<dbReference type="Gramene" id="Psat02G0097500-T1">
    <property type="protein sequence ID" value="KAI5433941.1"/>
    <property type="gene ID" value="KIW84_020975"/>
</dbReference>
<feature type="region of interest" description="Disordered" evidence="1">
    <location>
        <begin position="47"/>
        <end position="112"/>
    </location>
</feature>
<dbReference type="EMBL" id="JAMSHJ010000002">
    <property type="protein sequence ID" value="KAI5433941.1"/>
    <property type="molecule type" value="Genomic_DNA"/>
</dbReference>
<evidence type="ECO:0000256" key="1">
    <source>
        <dbReference type="SAM" id="MobiDB-lite"/>
    </source>
</evidence>
<dbReference type="AlphaFoldDB" id="A0A9D5B8N9"/>
<feature type="compositionally biased region" description="Basic and acidic residues" evidence="1">
    <location>
        <begin position="66"/>
        <end position="80"/>
    </location>
</feature>
<evidence type="ECO:0000313" key="4">
    <source>
        <dbReference type="Proteomes" id="UP001058974"/>
    </source>
</evidence>
<evidence type="ECO:0000256" key="2">
    <source>
        <dbReference type="SAM" id="SignalP"/>
    </source>
</evidence>
<keyword evidence="4" id="KW-1185">Reference proteome</keyword>
<comment type="caution">
    <text evidence="3">The sequence shown here is derived from an EMBL/GenBank/DDBJ whole genome shotgun (WGS) entry which is preliminary data.</text>
</comment>
<evidence type="ECO:0008006" key="5">
    <source>
        <dbReference type="Google" id="ProtNLM"/>
    </source>
</evidence>
<gene>
    <name evidence="3" type="ORF">KIW84_020975</name>
</gene>
<dbReference type="Gramene" id="PSAT_LOCUS10268_t1">
    <property type="protein sequence ID" value="CAL5190206.1"/>
    <property type="gene ID" value="PSAT_LOCUS10268"/>
</dbReference>
<reference evidence="3 4" key="1">
    <citation type="journal article" date="2022" name="Nat. Genet.">
        <title>Improved pea reference genome and pan-genome highlight genomic features and evolutionary characteristics.</title>
        <authorList>
            <person name="Yang T."/>
            <person name="Liu R."/>
            <person name="Luo Y."/>
            <person name="Hu S."/>
            <person name="Wang D."/>
            <person name="Wang C."/>
            <person name="Pandey M.K."/>
            <person name="Ge S."/>
            <person name="Xu Q."/>
            <person name="Li N."/>
            <person name="Li G."/>
            <person name="Huang Y."/>
            <person name="Saxena R.K."/>
            <person name="Ji Y."/>
            <person name="Li M."/>
            <person name="Yan X."/>
            <person name="He Y."/>
            <person name="Liu Y."/>
            <person name="Wang X."/>
            <person name="Xiang C."/>
            <person name="Varshney R.K."/>
            <person name="Ding H."/>
            <person name="Gao S."/>
            <person name="Zong X."/>
        </authorList>
    </citation>
    <scope>NUCLEOTIDE SEQUENCE [LARGE SCALE GENOMIC DNA]</scope>
    <source>
        <strain evidence="3 4">cv. Zhongwan 6</strain>
    </source>
</reference>
<feature type="compositionally biased region" description="Acidic residues" evidence="1">
    <location>
        <begin position="81"/>
        <end position="92"/>
    </location>
</feature>
<name>A0A9D5B8N9_PEA</name>
<feature type="signal peptide" evidence="2">
    <location>
        <begin position="1"/>
        <end position="20"/>
    </location>
</feature>
<sequence>MKTKYFIFFLLVTILISVEAIRSSKSDATEESISKNCIDKIKGLRRKNGDGVDWVGSGTWGGWGGPREEGGEGQEGRSEGGGDDEETYEGEDDKERYEGEGGDENGDPNEDP</sequence>
<protein>
    <recommendedName>
        <fullName evidence="5">Nodule-specific Glycine Rich Peptide</fullName>
    </recommendedName>
</protein>
<dbReference type="Proteomes" id="UP001058974">
    <property type="component" value="Chromosome 2"/>
</dbReference>